<gene>
    <name evidence="1" type="ORF">O1G21_39735</name>
</gene>
<keyword evidence="2" id="KW-1185">Reference proteome</keyword>
<evidence type="ECO:0000313" key="2">
    <source>
        <dbReference type="Proteomes" id="UP001212821"/>
    </source>
</evidence>
<evidence type="ECO:0000313" key="1">
    <source>
        <dbReference type="EMBL" id="WBP91414.1"/>
    </source>
</evidence>
<accession>A0ABY7QG71</accession>
<reference evidence="2" key="1">
    <citation type="submission" date="2022-12" db="EMBL/GenBank/DDBJ databases">
        <authorList>
            <person name="Mo P."/>
        </authorList>
    </citation>
    <scope>NUCLEOTIDE SEQUENCE [LARGE SCALE GENOMIC DNA]</scope>
    <source>
        <strain evidence="2">HUAS 3-15</strain>
    </source>
</reference>
<name>A0ABY7QG71_9ACTN</name>
<proteinExistence type="predicted"/>
<dbReference type="RefSeq" id="WP_270150720.1">
    <property type="nucleotide sequence ID" value="NZ_CP115450.1"/>
</dbReference>
<dbReference type="EMBL" id="CP115450">
    <property type="protein sequence ID" value="WBP91414.1"/>
    <property type="molecule type" value="Genomic_DNA"/>
</dbReference>
<protein>
    <submittedName>
        <fullName evidence="1">Uncharacterized protein</fullName>
    </submittedName>
</protein>
<organism evidence="1 2">
    <name type="scientific">Kitasatospora cathayae</name>
    <dbReference type="NCBI Taxonomy" id="3004092"/>
    <lineage>
        <taxon>Bacteria</taxon>
        <taxon>Bacillati</taxon>
        <taxon>Actinomycetota</taxon>
        <taxon>Actinomycetes</taxon>
        <taxon>Kitasatosporales</taxon>
        <taxon>Streptomycetaceae</taxon>
        <taxon>Kitasatospora</taxon>
    </lineage>
</organism>
<dbReference type="Proteomes" id="UP001212821">
    <property type="component" value="Chromosome"/>
</dbReference>
<sequence length="98" mass="11533">MFPAAGGLLRWADSEQADQFFWLTDSADPDRWPIFAQPHDDVAAGWERFDGSTSEFIHRVLTDPQQPFSIACFFDTHTFESYEQIREPDREWDPDPHW</sequence>